<proteinExistence type="predicted"/>
<dbReference type="EMBL" id="CP165628">
    <property type="protein sequence ID" value="XDU70542.1"/>
    <property type="molecule type" value="Genomic_DNA"/>
</dbReference>
<evidence type="ECO:0000313" key="1">
    <source>
        <dbReference type="EMBL" id="XDU70542.1"/>
    </source>
</evidence>
<gene>
    <name evidence="1" type="ORF">AB3G37_13175</name>
</gene>
<protein>
    <recommendedName>
        <fullName evidence="2">Tail fiber protein</fullName>
    </recommendedName>
</protein>
<reference evidence="1" key="1">
    <citation type="submission" date="2024-07" db="EMBL/GenBank/DDBJ databases">
        <authorList>
            <person name="Biller S.J."/>
        </authorList>
    </citation>
    <scope>NUCLEOTIDE SEQUENCE</scope>
    <source>
        <strain evidence="1">WC2420</strain>
    </source>
</reference>
<organism evidence="1">
    <name type="scientific">Rouxiella sp. WC2420</name>
    <dbReference type="NCBI Taxonomy" id="3234145"/>
    <lineage>
        <taxon>Bacteria</taxon>
        <taxon>Pseudomonadati</taxon>
        <taxon>Pseudomonadota</taxon>
        <taxon>Gammaproteobacteria</taxon>
        <taxon>Enterobacterales</taxon>
        <taxon>Yersiniaceae</taxon>
        <taxon>Rouxiella</taxon>
    </lineage>
</organism>
<evidence type="ECO:0008006" key="2">
    <source>
        <dbReference type="Google" id="ProtNLM"/>
    </source>
</evidence>
<sequence length="637" mass="67555">MAFTDGQLLTAAELNDLANKADLDSAVAAKIDEINGYSLSAAQSADTAASNSTSAQNAVALAQQAAAEALAAEDVLRANLAATAGAGLSGYALSQSYPANTVGKKLNRRIDIEDFADENSEAGDWTIAIQAAINQSLIDGSDVYGAGDYTISNTLKIAGFASQGLNLYLNSLSVNTAFPKCDSFWDSPTPMILIGDGGANVTGINITIGTLRGGLTDATTQAVEYVADGIKPNGNGFALSHIHIGSAIYCYAVIRTGDQLTPNASMWITGDFWTQNYLGVLIKSGTGTGSPIVEGWKFFVKFIAANHYGGIWFDNGGQYAQVNGDFDFNGGWLSIMHLSDGTNVAELAGTAGAKLTDGTTELSFIAHYTYQGSDYVIVAADSAISTYGGGTGVFPWTAGTTITTVDSSDLAIKFDTVMVPGDNASSNNFIDIIHDFQYTAFGKIQVVAGYLSGVYGGLLHSSVLLYQNSFDGVTQTIDGMAFANSGSTLSFYNKTLSDAPFANITSEFINFEKRLYQKDHTTIGISTYIAVPRATGIDDFTHILPLTDSSTDKYGLEGSAWHVEINSNYSGCGGSHDVFAWGIGNATVCNQQQFGYAYEWRYMQQVSDDGTAITGVNLEIRQDSQDVIIFAVNMRRI</sequence>
<dbReference type="AlphaFoldDB" id="A0AB39VLG2"/>
<dbReference type="RefSeq" id="WP_369788057.1">
    <property type="nucleotide sequence ID" value="NZ_CP165628.1"/>
</dbReference>
<name>A0AB39VLG2_9GAMM</name>
<accession>A0AB39VLG2</accession>